<dbReference type="AlphaFoldDB" id="A0A0L8HW61"/>
<reference evidence="1" key="1">
    <citation type="submission" date="2015-07" db="EMBL/GenBank/DDBJ databases">
        <title>MeaNS - Measles Nucleotide Surveillance Program.</title>
        <authorList>
            <person name="Tran T."/>
            <person name="Druce J."/>
        </authorList>
    </citation>
    <scope>NUCLEOTIDE SEQUENCE</scope>
    <source>
        <strain evidence="1">UCB-OBI-ISO-001</strain>
        <tissue evidence="1">Gonad</tissue>
    </source>
</reference>
<proteinExistence type="predicted"/>
<sequence>MSETLETAQVATEIYPYKFTVLGFWFEEVKASHIEGVGLMLSRETAASLMERLTIVRSIFSYKKIHKAIWIYPNHCYESRIDHITMCTKLRSVMRDVRVYRGMDMEQVHHLYVIHLR</sequence>
<gene>
    <name evidence="1" type="ORF">OCBIM_22005336mg</name>
</gene>
<dbReference type="EMBL" id="KQ417245">
    <property type="protein sequence ID" value="KOF93025.1"/>
    <property type="molecule type" value="Genomic_DNA"/>
</dbReference>
<evidence type="ECO:0000313" key="1">
    <source>
        <dbReference type="EMBL" id="KOF93025.1"/>
    </source>
</evidence>
<organism evidence="1">
    <name type="scientific">Octopus bimaculoides</name>
    <name type="common">California two-spotted octopus</name>
    <dbReference type="NCBI Taxonomy" id="37653"/>
    <lineage>
        <taxon>Eukaryota</taxon>
        <taxon>Metazoa</taxon>
        <taxon>Spiralia</taxon>
        <taxon>Lophotrochozoa</taxon>
        <taxon>Mollusca</taxon>
        <taxon>Cephalopoda</taxon>
        <taxon>Coleoidea</taxon>
        <taxon>Octopodiformes</taxon>
        <taxon>Octopoda</taxon>
        <taxon>Incirrata</taxon>
        <taxon>Octopodidae</taxon>
        <taxon>Octopus</taxon>
    </lineage>
</organism>
<name>A0A0L8HW61_OCTBM</name>
<accession>A0A0L8HW61</accession>
<protein>
    <submittedName>
        <fullName evidence="1">Uncharacterized protein</fullName>
    </submittedName>
</protein>